<evidence type="ECO:0000256" key="1">
    <source>
        <dbReference type="SAM" id="Coils"/>
    </source>
</evidence>
<reference evidence="4" key="1">
    <citation type="submission" date="2025-08" db="UniProtKB">
        <authorList>
            <consortium name="RefSeq"/>
        </authorList>
    </citation>
    <scope>IDENTIFICATION</scope>
    <source>
        <strain evidence="4">11010-0011.00</strain>
        <tissue evidence="4">Whole body</tissue>
    </source>
</reference>
<evidence type="ECO:0000313" key="4">
    <source>
        <dbReference type="RefSeq" id="XP_030370181.1"/>
    </source>
</evidence>
<keyword evidence="1" id="KW-0175">Coiled coil</keyword>
<feature type="region of interest" description="Disordered" evidence="2">
    <location>
        <begin position="1"/>
        <end position="20"/>
    </location>
</feature>
<dbReference type="Proteomes" id="UP000504634">
    <property type="component" value="Unplaced"/>
</dbReference>
<gene>
    <name evidence="4" type="primary">LOC115620860</name>
</gene>
<organism evidence="3 4">
    <name type="scientific">Drosophila lebanonensis</name>
    <name type="common">Fruit fly</name>
    <name type="synonym">Scaptodrosophila lebanonensis</name>
    <dbReference type="NCBI Taxonomy" id="7225"/>
    <lineage>
        <taxon>Eukaryota</taxon>
        <taxon>Metazoa</taxon>
        <taxon>Ecdysozoa</taxon>
        <taxon>Arthropoda</taxon>
        <taxon>Hexapoda</taxon>
        <taxon>Insecta</taxon>
        <taxon>Pterygota</taxon>
        <taxon>Neoptera</taxon>
        <taxon>Endopterygota</taxon>
        <taxon>Diptera</taxon>
        <taxon>Brachycera</taxon>
        <taxon>Muscomorpha</taxon>
        <taxon>Ephydroidea</taxon>
        <taxon>Drosophilidae</taxon>
        <taxon>Scaptodrosophila</taxon>
    </lineage>
</organism>
<protein>
    <submittedName>
        <fullName evidence="4">Uncharacterized protein LOC115620860</fullName>
    </submittedName>
</protein>
<proteinExistence type="predicted"/>
<feature type="coiled-coil region" evidence="1">
    <location>
        <begin position="165"/>
        <end position="206"/>
    </location>
</feature>
<dbReference type="GeneID" id="115620860"/>
<dbReference type="RefSeq" id="XP_030370181.1">
    <property type="nucleotide sequence ID" value="XM_030514321.1"/>
</dbReference>
<accession>A0A6J2SZZ5</accession>
<evidence type="ECO:0000313" key="3">
    <source>
        <dbReference type="Proteomes" id="UP000504634"/>
    </source>
</evidence>
<name>A0A6J2SZZ5_DROLE</name>
<evidence type="ECO:0000256" key="2">
    <source>
        <dbReference type="SAM" id="MobiDB-lite"/>
    </source>
</evidence>
<feature type="compositionally biased region" description="Basic and acidic residues" evidence="2">
    <location>
        <begin position="8"/>
        <end position="20"/>
    </location>
</feature>
<sequence length="301" mass="34919">MVTFADLGNEKPEPTKRHEDCRRPDILVAQIDHLRKLVKSNHMLMEQMQAKDRAMDRLREEQKIIHTNLIKRFESIEKELTSAASSLNGFRTCYRCKRRPDSCSHSSVNALYDQQMSELKGKLNSIGKELKLLQQDNSPSAERETSQRPCKVSSVLESKAHCKSYENLSHECKLAKTKLRNLVLQQKETKSLLHTLEKRLERQKKERKIMLIGKLTKNVYLDEKDLPNESQNHDNRRRQVRLICKKVLQSLQNIKDLKQNNLSRPPSECDKSESNGKMCSVTNSCVEKTTDVSRNPYMNIS</sequence>
<keyword evidence="3" id="KW-1185">Reference proteome</keyword>
<dbReference type="AlphaFoldDB" id="A0A6J2SZZ5"/>